<evidence type="ECO:0000313" key="3">
    <source>
        <dbReference type="Proteomes" id="UP001060018"/>
    </source>
</evidence>
<accession>A0AA95BSG2</accession>
<dbReference type="CDD" id="cd04301">
    <property type="entry name" value="NAT_SF"/>
    <property type="match status" value="1"/>
</dbReference>
<reference evidence="2" key="1">
    <citation type="journal article" date="2022" name="Pest Manag. Sci.">
        <title>Glutamicibacter halophytocola-mediated host fitness of potato tuber moth on Solanaceae crops.</title>
        <authorList>
            <person name="Wang W."/>
            <person name="Xiao G."/>
            <person name="Du G."/>
            <person name="Chang L."/>
            <person name="Yang Y."/>
            <person name="Ye J."/>
            <person name="Chen B."/>
        </authorList>
    </citation>
    <scope>NUCLEOTIDE SEQUENCE</scope>
    <source>
        <strain evidence="2">S2</strain>
    </source>
</reference>
<dbReference type="PANTHER" id="PTHR43792">
    <property type="entry name" value="GNAT FAMILY, PUTATIVE (AFU_ORTHOLOGUE AFUA_3G00765)-RELATED-RELATED"/>
    <property type="match status" value="1"/>
</dbReference>
<evidence type="ECO:0000259" key="1">
    <source>
        <dbReference type="PROSITE" id="PS51186"/>
    </source>
</evidence>
<dbReference type="PROSITE" id="PS51186">
    <property type="entry name" value="GNAT"/>
    <property type="match status" value="1"/>
</dbReference>
<sequence length="153" mass="16583">MTSPLLLTAISEADTDFVAELAADERVTAYIGDGQPWSRAYCEQRVAHVLESPGISWFIAWRGKARIGLFTATQRAGATEIGYWLAPEFWGQGLAKALVALGIRQLEKAGITDLIARVAPDNAASLKVLERQGFLLQSQDASLLTLTKAARPL</sequence>
<dbReference type="PANTHER" id="PTHR43792:SF16">
    <property type="entry name" value="N-ACETYLTRANSFERASE DOMAIN-CONTAINING PROTEIN"/>
    <property type="match status" value="1"/>
</dbReference>
<dbReference type="Gene3D" id="3.40.630.30">
    <property type="match status" value="1"/>
</dbReference>
<name>A0AA95BSG2_9MICC</name>
<dbReference type="Pfam" id="PF13302">
    <property type="entry name" value="Acetyltransf_3"/>
    <property type="match status" value="1"/>
</dbReference>
<dbReference type="InterPro" id="IPR016181">
    <property type="entry name" value="Acyl_CoA_acyltransferase"/>
</dbReference>
<dbReference type="GO" id="GO:0016747">
    <property type="term" value="F:acyltransferase activity, transferring groups other than amino-acyl groups"/>
    <property type="evidence" value="ECO:0007669"/>
    <property type="project" value="InterPro"/>
</dbReference>
<protein>
    <submittedName>
        <fullName evidence="2">GNAT family N-acetyltransferase</fullName>
    </submittedName>
</protein>
<dbReference type="RefSeq" id="WP_171918749.1">
    <property type="nucleotide sequence ID" value="NZ_CP102487.1"/>
</dbReference>
<dbReference type="AlphaFoldDB" id="A0AA95BSG2"/>
<proteinExistence type="predicted"/>
<feature type="domain" description="N-acetyltransferase" evidence="1">
    <location>
        <begin position="5"/>
        <end position="151"/>
    </location>
</feature>
<dbReference type="Proteomes" id="UP001060018">
    <property type="component" value="Chromosome"/>
</dbReference>
<dbReference type="EMBL" id="CP102487">
    <property type="protein sequence ID" value="UUX60059.1"/>
    <property type="molecule type" value="Genomic_DNA"/>
</dbReference>
<dbReference type="InterPro" id="IPR051531">
    <property type="entry name" value="N-acetyltransferase"/>
</dbReference>
<gene>
    <name evidence="2" type="ORF">NUH22_05435</name>
</gene>
<dbReference type="SUPFAM" id="SSF55729">
    <property type="entry name" value="Acyl-CoA N-acyltransferases (Nat)"/>
    <property type="match status" value="1"/>
</dbReference>
<evidence type="ECO:0000313" key="2">
    <source>
        <dbReference type="EMBL" id="UUX60059.1"/>
    </source>
</evidence>
<dbReference type="InterPro" id="IPR000182">
    <property type="entry name" value="GNAT_dom"/>
</dbReference>
<organism evidence="2 3">
    <name type="scientific">Glutamicibacter halophytocola</name>
    <dbReference type="NCBI Taxonomy" id="1933880"/>
    <lineage>
        <taxon>Bacteria</taxon>
        <taxon>Bacillati</taxon>
        <taxon>Actinomycetota</taxon>
        <taxon>Actinomycetes</taxon>
        <taxon>Micrococcales</taxon>
        <taxon>Micrococcaceae</taxon>
        <taxon>Glutamicibacter</taxon>
    </lineage>
</organism>